<dbReference type="Proteomes" id="UP000324800">
    <property type="component" value="Unassembled WGS sequence"/>
</dbReference>
<dbReference type="AlphaFoldDB" id="A0A5J4VS79"/>
<name>A0A5J4VS79_9EUKA</name>
<sequence>MKALEPTVTRDDARLKFSFDVECKKVTKTFTVFADEGVEVLKEKVQTAFKLTSQPSLKLGEKDISNEWLKEEEEL</sequence>
<gene>
    <name evidence="1" type="ORF">EZS28_019030</name>
</gene>
<dbReference type="EMBL" id="SNRW01005264">
    <property type="protein sequence ID" value="KAA6385442.1"/>
    <property type="molecule type" value="Genomic_DNA"/>
</dbReference>
<evidence type="ECO:0000313" key="1">
    <source>
        <dbReference type="EMBL" id="KAA6385442.1"/>
    </source>
</evidence>
<accession>A0A5J4VS79</accession>
<protein>
    <submittedName>
        <fullName evidence="1">Uncharacterized protein</fullName>
    </submittedName>
</protein>
<feature type="non-terminal residue" evidence="1">
    <location>
        <position position="75"/>
    </location>
</feature>
<evidence type="ECO:0000313" key="2">
    <source>
        <dbReference type="Proteomes" id="UP000324800"/>
    </source>
</evidence>
<comment type="caution">
    <text evidence="1">The sequence shown here is derived from an EMBL/GenBank/DDBJ whole genome shotgun (WGS) entry which is preliminary data.</text>
</comment>
<proteinExistence type="predicted"/>
<organism evidence="1 2">
    <name type="scientific">Streblomastix strix</name>
    <dbReference type="NCBI Taxonomy" id="222440"/>
    <lineage>
        <taxon>Eukaryota</taxon>
        <taxon>Metamonada</taxon>
        <taxon>Preaxostyla</taxon>
        <taxon>Oxymonadida</taxon>
        <taxon>Streblomastigidae</taxon>
        <taxon>Streblomastix</taxon>
    </lineage>
</organism>
<reference evidence="1 2" key="1">
    <citation type="submission" date="2019-03" db="EMBL/GenBank/DDBJ databases">
        <title>Single cell metagenomics reveals metabolic interactions within the superorganism composed of flagellate Streblomastix strix and complex community of Bacteroidetes bacteria on its surface.</title>
        <authorList>
            <person name="Treitli S.C."/>
            <person name="Kolisko M."/>
            <person name="Husnik F."/>
            <person name="Keeling P."/>
            <person name="Hampl V."/>
        </authorList>
    </citation>
    <scope>NUCLEOTIDE SEQUENCE [LARGE SCALE GENOMIC DNA]</scope>
    <source>
        <strain evidence="1">ST1C</strain>
    </source>
</reference>